<dbReference type="GO" id="GO:0006310">
    <property type="term" value="P:DNA recombination"/>
    <property type="evidence" value="ECO:0007669"/>
    <property type="project" value="UniProtKB-KW"/>
</dbReference>
<evidence type="ECO:0000259" key="3">
    <source>
        <dbReference type="PROSITE" id="PS51898"/>
    </source>
</evidence>
<evidence type="ECO:0000313" key="5">
    <source>
        <dbReference type="Proteomes" id="UP000307768"/>
    </source>
</evidence>
<feature type="domain" description="Tyr recombinase" evidence="3">
    <location>
        <begin position="141"/>
        <end position="338"/>
    </location>
</feature>
<dbReference type="OrthoDB" id="9815875at2"/>
<dbReference type="Gene3D" id="1.10.443.10">
    <property type="entry name" value="Intergrase catalytic core"/>
    <property type="match status" value="1"/>
</dbReference>
<organism evidence="4 5">
    <name type="scientific">Mumia zhuanghuii</name>
    <dbReference type="NCBI Taxonomy" id="2585211"/>
    <lineage>
        <taxon>Bacteria</taxon>
        <taxon>Bacillati</taxon>
        <taxon>Actinomycetota</taxon>
        <taxon>Actinomycetes</taxon>
        <taxon>Propionibacteriales</taxon>
        <taxon>Nocardioidaceae</taxon>
        <taxon>Mumia</taxon>
    </lineage>
</organism>
<keyword evidence="1" id="KW-0238">DNA-binding</keyword>
<dbReference type="InterPro" id="IPR011010">
    <property type="entry name" value="DNA_brk_join_enz"/>
</dbReference>
<dbReference type="EMBL" id="VDFQ02000002">
    <property type="protein sequence ID" value="KAA1424018.1"/>
    <property type="molecule type" value="Genomic_DNA"/>
</dbReference>
<dbReference type="InterPro" id="IPR010998">
    <property type="entry name" value="Integrase_recombinase_N"/>
</dbReference>
<name>A0A5Q6S0X2_9ACTN</name>
<evidence type="ECO:0000256" key="1">
    <source>
        <dbReference type="ARBA" id="ARBA00023125"/>
    </source>
</evidence>
<dbReference type="Proteomes" id="UP000307768">
    <property type="component" value="Unassembled WGS sequence"/>
</dbReference>
<comment type="caution">
    <text evidence="4">The sequence shown here is derived from an EMBL/GenBank/DDBJ whole genome shotgun (WGS) entry which is preliminary data.</text>
</comment>
<keyword evidence="2" id="KW-0233">DNA recombination</keyword>
<evidence type="ECO:0000256" key="2">
    <source>
        <dbReference type="ARBA" id="ARBA00023172"/>
    </source>
</evidence>
<dbReference type="PROSITE" id="PS51898">
    <property type="entry name" value="TYR_RECOMBINASE"/>
    <property type="match status" value="1"/>
</dbReference>
<dbReference type="GO" id="GO:0015074">
    <property type="term" value="P:DNA integration"/>
    <property type="evidence" value="ECO:0007669"/>
    <property type="project" value="InterPro"/>
</dbReference>
<dbReference type="GO" id="GO:0003677">
    <property type="term" value="F:DNA binding"/>
    <property type="evidence" value="ECO:0007669"/>
    <property type="project" value="UniProtKB-KW"/>
</dbReference>
<dbReference type="SUPFAM" id="SSF56349">
    <property type="entry name" value="DNA breaking-rejoining enzymes"/>
    <property type="match status" value="1"/>
</dbReference>
<dbReference type="Gene3D" id="1.10.150.130">
    <property type="match status" value="1"/>
</dbReference>
<dbReference type="PANTHER" id="PTHR34605">
    <property type="entry name" value="PHAGE_INTEGRASE DOMAIN-CONTAINING PROTEIN"/>
    <property type="match status" value="1"/>
</dbReference>
<proteinExistence type="predicted"/>
<dbReference type="SUPFAM" id="SSF47823">
    <property type="entry name" value="lambda integrase-like, N-terminal domain"/>
    <property type="match status" value="1"/>
</dbReference>
<protein>
    <submittedName>
        <fullName evidence="4">Tyrosine-type recombinase/integrase</fullName>
    </submittedName>
</protein>
<accession>A0A5Q6S0X2</accession>
<evidence type="ECO:0000313" key="4">
    <source>
        <dbReference type="EMBL" id="KAA1424018.1"/>
    </source>
</evidence>
<reference evidence="4 5" key="1">
    <citation type="submission" date="2019-09" db="EMBL/GenBank/DDBJ databases">
        <title>Mumia zhuanghuii sp. nov. isolated from the intestinal contents of plateau pika (Ochotona curzoniae) in the Qinghai-Tibet plateau of China.</title>
        <authorList>
            <person name="Tian Z."/>
        </authorList>
    </citation>
    <scope>NUCLEOTIDE SEQUENCE [LARGE SCALE GENOMIC DNA]</scope>
    <source>
        <strain evidence="5">350</strain>
    </source>
</reference>
<dbReference type="PANTHER" id="PTHR34605:SF4">
    <property type="entry name" value="DNA ADENINE METHYLTRANSFERASE"/>
    <property type="match status" value="1"/>
</dbReference>
<dbReference type="AlphaFoldDB" id="A0A5Q6S0X2"/>
<dbReference type="InterPro" id="IPR002104">
    <property type="entry name" value="Integrase_catalytic"/>
</dbReference>
<gene>
    <name evidence="4" type="ORF">FE697_010270</name>
</gene>
<sequence length="341" mass="36600">MNTLMIAALPATARPTFSSTTTDDPDLRRAGLTPADAARIGEALAAARTDGTRRLYDIVWGQWQRWCTERGVAAVPADPLTVCAYLTERAEAGRATGTLDMACTVIRHVHRTTGTVDPIASEAVRQVRRGLRRTYGAAPRRLARPLSVEEIRQIVGCIDRTSPHGIRDAAIILLGYASAMRRAELVALDLADIEHKPAGLLLHIRQSKTDPEGHGQQVAVVHGQHALTDPVAAVNAWRTIRGNAPGALFTRIWGSSVSSERLSGHVPARMLRTRAEAAGLDGTRITAHSLRAGHATAAALAGVPLNRIAAQTRHKDLGVVVNRYIRPLEALATTSSKDLGL</sequence>
<dbReference type="InterPro" id="IPR052925">
    <property type="entry name" value="Phage_Integrase-like_Recomb"/>
</dbReference>
<dbReference type="InterPro" id="IPR013762">
    <property type="entry name" value="Integrase-like_cat_sf"/>
</dbReference>
<dbReference type="Pfam" id="PF00589">
    <property type="entry name" value="Phage_integrase"/>
    <property type="match status" value="1"/>
</dbReference>